<gene>
    <name evidence="1" type="ORF">LCGC14_0476190</name>
</gene>
<dbReference type="AlphaFoldDB" id="A0A0F9UXK0"/>
<sequence>MVCLLVSLALFFSGGKRMKDEYIINYCRRDQVWLVCRRTARDEKMFITIAECFTEESALILYRELSK</sequence>
<reference evidence="1" key="1">
    <citation type="journal article" date="2015" name="Nature">
        <title>Complex archaea that bridge the gap between prokaryotes and eukaryotes.</title>
        <authorList>
            <person name="Spang A."/>
            <person name="Saw J.H."/>
            <person name="Jorgensen S.L."/>
            <person name="Zaremba-Niedzwiedzka K."/>
            <person name="Martijn J."/>
            <person name="Lind A.E."/>
            <person name="van Eijk R."/>
            <person name="Schleper C."/>
            <person name="Guy L."/>
            <person name="Ettema T.J."/>
        </authorList>
    </citation>
    <scope>NUCLEOTIDE SEQUENCE</scope>
</reference>
<dbReference type="EMBL" id="LAZR01000513">
    <property type="protein sequence ID" value="KKN65916.1"/>
    <property type="molecule type" value="Genomic_DNA"/>
</dbReference>
<name>A0A0F9UXK0_9ZZZZ</name>
<organism evidence="1">
    <name type="scientific">marine sediment metagenome</name>
    <dbReference type="NCBI Taxonomy" id="412755"/>
    <lineage>
        <taxon>unclassified sequences</taxon>
        <taxon>metagenomes</taxon>
        <taxon>ecological metagenomes</taxon>
    </lineage>
</organism>
<proteinExistence type="predicted"/>
<protein>
    <submittedName>
        <fullName evidence="1">Uncharacterized protein</fullName>
    </submittedName>
</protein>
<comment type="caution">
    <text evidence="1">The sequence shown here is derived from an EMBL/GenBank/DDBJ whole genome shotgun (WGS) entry which is preliminary data.</text>
</comment>
<accession>A0A0F9UXK0</accession>
<evidence type="ECO:0000313" key="1">
    <source>
        <dbReference type="EMBL" id="KKN65916.1"/>
    </source>
</evidence>